<dbReference type="NCBIfam" id="NF009332">
    <property type="entry name" value="PRK12690.1"/>
    <property type="match status" value="1"/>
</dbReference>
<dbReference type="PANTHER" id="PTHR30435">
    <property type="entry name" value="FLAGELLAR PROTEIN"/>
    <property type="match status" value="1"/>
</dbReference>
<keyword evidence="3 4" id="KW-0975">Bacterial flagellum</keyword>
<dbReference type="NCBIfam" id="TIGR02490">
    <property type="entry name" value="flgF"/>
    <property type="match status" value="1"/>
</dbReference>
<feature type="domain" description="Flagellar basal-body/hook protein C-terminal" evidence="5">
    <location>
        <begin position="189"/>
        <end position="232"/>
    </location>
</feature>
<comment type="subcellular location">
    <subcellularLocation>
        <location evidence="1 4">Bacterial flagellum basal body</location>
    </subcellularLocation>
</comment>
<dbReference type="GO" id="GO:0030694">
    <property type="term" value="C:bacterial-type flagellum basal body, rod"/>
    <property type="evidence" value="ECO:0007669"/>
    <property type="project" value="UniProtKB-UniRule"/>
</dbReference>
<dbReference type="Pfam" id="PF06429">
    <property type="entry name" value="Flg_bbr_C"/>
    <property type="match status" value="1"/>
</dbReference>
<comment type="caution">
    <text evidence="7">The sequence shown here is derived from an EMBL/GenBank/DDBJ whole genome shotgun (WGS) entry which is preliminary data.</text>
</comment>
<evidence type="ECO:0000313" key="7">
    <source>
        <dbReference type="EMBL" id="MBI6629388.1"/>
    </source>
</evidence>
<keyword evidence="7" id="KW-0969">Cilium</keyword>
<evidence type="ECO:0000256" key="4">
    <source>
        <dbReference type="RuleBase" id="RU362116"/>
    </source>
</evidence>
<keyword evidence="7" id="KW-0966">Cell projection</keyword>
<evidence type="ECO:0000259" key="5">
    <source>
        <dbReference type="Pfam" id="PF06429"/>
    </source>
</evidence>
<evidence type="ECO:0000313" key="8">
    <source>
        <dbReference type="Proteomes" id="UP000613255"/>
    </source>
</evidence>
<protein>
    <recommendedName>
        <fullName evidence="4">Flagellar basal-body rod protein FlgF</fullName>
    </recommendedName>
</protein>
<dbReference type="Pfam" id="PF22692">
    <property type="entry name" value="LlgE_F_G_D1"/>
    <property type="match status" value="1"/>
</dbReference>
<comment type="similarity">
    <text evidence="2 4">Belongs to the flagella basal body rod proteins family.</text>
</comment>
<dbReference type="Proteomes" id="UP000613255">
    <property type="component" value="Unassembled WGS sequence"/>
</dbReference>
<sequence length="237" mass="25540">MDATGYITLSRQSGLMQEMRLIANNIANTATTGFRQQGLIFSEFVQGQPDQPSLSMTRAQARNISMEQGILSQTNGTFDFAIQGNGFFLLETPDGERLTRAGNFAPNADGDLVTMSGHRVLDGGGAPIFVPGDVGSISVASDGTLSSNDQLLGQIGLFQPLEPLKLQREDGVMFRSDAGVEPAEEAAVVQGFLESSNVNPILQLARMVEVQRAYETGQSLLDAEDQRIRDAIKTLTR</sequence>
<dbReference type="GO" id="GO:0071978">
    <property type="term" value="P:bacterial-type flagellum-dependent swarming motility"/>
    <property type="evidence" value="ECO:0007669"/>
    <property type="project" value="TreeGrafter"/>
</dbReference>
<dbReference type="NCBIfam" id="TIGR03506">
    <property type="entry name" value="FlgEFG_subfam"/>
    <property type="match status" value="1"/>
</dbReference>
<evidence type="ECO:0000256" key="2">
    <source>
        <dbReference type="ARBA" id="ARBA00009677"/>
    </source>
</evidence>
<feature type="domain" description="Flagellar hook protein FlgE/F/G-like D1" evidence="6">
    <location>
        <begin position="81"/>
        <end position="146"/>
    </location>
</feature>
<dbReference type="AlphaFoldDB" id="A0A934HJP6"/>
<dbReference type="InterPro" id="IPR012836">
    <property type="entry name" value="FlgF"/>
</dbReference>
<evidence type="ECO:0000259" key="6">
    <source>
        <dbReference type="Pfam" id="PF22692"/>
    </source>
</evidence>
<accession>A0A934HJP6</accession>
<dbReference type="InterPro" id="IPR037925">
    <property type="entry name" value="FlgE/F/G-like"/>
</dbReference>
<evidence type="ECO:0000256" key="1">
    <source>
        <dbReference type="ARBA" id="ARBA00004117"/>
    </source>
</evidence>
<dbReference type="EMBL" id="JAEIJD010000003">
    <property type="protein sequence ID" value="MBI6629388.1"/>
    <property type="molecule type" value="Genomic_DNA"/>
</dbReference>
<name>A0A934HJP6_9RHOB</name>
<gene>
    <name evidence="7" type="ORF">JAO82_05775</name>
</gene>
<dbReference type="PROSITE" id="PS00588">
    <property type="entry name" value="FLAGELLA_BB_ROD"/>
    <property type="match status" value="1"/>
</dbReference>
<proteinExistence type="inferred from homology"/>
<keyword evidence="8" id="KW-1185">Reference proteome</keyword>
<dbReference type="PANTHER" id="PTHR30435:SF19">
    <property type="entry name" value="FLAGELLAR BASAL-BODY ROD PROTEIN FLGG"/>
    <property type="match status" value="1"/>
</dbReference>
<dbReference type="SUPFAM" id="SSF117143">
    <property type="entry name" value="Flagellar hook protein flgE"/>
    <property type="match status" value="1"/>
</dbReference>
<organism evidence="7 8">
    <name type="scientific">Pontibaca salina</name>
    <dbReference type="NCBI Taxonomy" id="2795731"/>
    <lineage>
        <taxon>Bacteria</taxon>
        <taxon>Pseudomonadati</taxon>
        <taxon>Pseudomonadota</taxon>
        <taxon>Alphaproteobacteria</taxon>
        <taxon>Rhodobacterales</taxon>
        <taxon>Roseobacteraceae</taxon>
        <taxon>Pontibaca</taxon>
    </lineage>
</organism>
<dbReference type="InterPro" id="IPR010930">
    <property type="entry name" value="Flg_bb/hook_C_dom"/>
</dbReference>
<evidence type="ECO:0000256" key="3">
    <source>
        <dbReference type="ARBA" id="ARBA00023143"/>
    </source>
</evidence>
<reference evidence="7" key="1">
    <citation type="submission" date="2020-12" db="EMBL/GenBank/DDBJ databases">
        <title>Pontibaca salina gen. nov., sp. nov., isolated from marine sediment.</title>
        <authorList>
            <person name="Bo J."/>
            <person name="Wang S."/>
            <person name="Song X."/>
            <person name="Du Z."/>
        </authorList>
    </citation>
    <scope>NUCLEOTIDE SEQUENCE</scope>
    <source>
        <strain evidence="7">S1109L</strain>
    </source>
</reference>
<dbReference type="InterPro" id="IPR053967">
    <property type="entry name" value="LlgE_F_G-like_D1"/>
</dbReference>
<keyword evidence="7" id="KW-0282">Flagellum</keyword>
<dbReference type="InterPro" id="IPR019776">
    <property type="entry name" value="Flagellar_basal_body_rod_CS"/>
</dbReference>
<dbReference type="RefSeq" id="WP_198685409.1">
    <property type="nucleotide sequence ID" value="NZ_JAEIJD010000003.1"/>
</dbReference>
<dbReference type="InterPro" id="IPR020013">
    <property type="entry name" value="Flagellar_FlgE/F/G"/>
</dbReference>
<comment type="subunit">
    <text evidence="4">The basal body constitutes a major portion of the flagellar organelle and consists of five rings (E,L,P,S, and M) mounted on a central rod. The rod consists of about 26 subunits of FlgG in the distal portion, and FlgB, FlgC and FlgF are thought to build up the proximal portion of the rod with about 6 subunits each.</text>
</comment>